<dbReference type="AlphaFoldDB" id="G0MUV6"/>
<feature type="coiled-coil region" evidence="1">
    <location>
        <begin position="201"/>
        <end position="246"/>
    </location>
</feature>
<evidence type="ECO:0000256" key="2">
    <source>
        <dbReference type="SAM" id="MobiDB-lite"/>
    </source>
</evidence>
<evidence type="ECO:0000313" key="4">
    <source>
        <dbReference type="EMBL" id="EGT44472.1"/>
    </source>
</evidence>
<dbReference type="CDD" id="cd01165">
    <property type="entry name" value="BTB_POZ"/>
    <property type="match status" value="1"/>
</dbReference>
<dbReference type="InterPro" id="IPR011333">
    <property type="entry name" value="SKP1/BTB/POZ_sf"/>
</dbReference>
<dbReference type="Proteomes" id="UP000008068">
    <property type="component" value="Unassembled WGS sequence"/>
</dbReference>
<gene>
    <name evidence="4" type="ORF">CAEBREN_14237</name>
</gene>
<accession>G0MUV6</accession>
<evidence type="ECO:0000256" key="1">
    <source>
        <dbReference type="SAM" id="Coils"/>
    </source>
</evidence>
<keyword evidence="5" id="KW-1185">Reference proteome</keyword>
<evidence type="ECO:0000259" key="3">
    <source>
        <dbReference type="PROSITE" id="PS50097"/>
    </source>
</evidence>
<dbReference type="PANTHER" id="PTHR22743:SF165">
    <property type="entry name" value="BTB AND MATH DOMAIN CONTAINING-RELATED"/>
    <property type="match status" value="1"/>
</dbReference>
<dbReference type="EMBL" id="GL379813">
    <property type="protein sequence ID" value="EGT44472.1"/>
    <property type="molecule type" value="Genomic_DNA"/>
</dbReference>
<name>G0MUV6_CAEBE</name>
<dbReference type="PROSITE" id="PS50097">
    <property type="entry name" value="BTB"/>
    <property type="match status" value="1"/>
</dbReference>
<reference evidence="5" key="1">
    <citation type="submission" date="2011-07" db="EMBL/GenBank/DDBJ databases">
        <authorList>
            <consortium name="Caenorhabditis brenneri Sequencing and Analysis Consortium"/>
            <person name="Wilson R.K."/>
        </authorList>
    </citation>
    <scope>NUCLEOTIDE SEQUENCE [LARGE SCALE GENOMIC DNA]</scope>
    <source>
        <strain evidence="5">PB2801</strain>
    </source>
</reference>
<evidence type="ECO:0000313" key="5">
    <source>
        <dbReference type="Proteomes" id="UP000008068"/>
    </source>
</evidence>
<keyword evidence="1" id="KW-0175">Coiled coil</keyword>
<dbReference type="eggNOG" id="ENOG502TEZ7">
    <property type="taxonomic scope" value="Eukaryota"/>
</dbReference>
<dbReference type="STRING" id="135651.G0MUV6"/>
<dbReference type="SMART" id="SM00225">
    <property type="entry name" value="BTB"/>
    <property type="match status" value="1"/>
</dbReference>
<dbReference type="InterPro" id="IPR000210">
    <property type="entry name" value="BTB/POZ_dom"/>
</dbReference>
<dbReference type="InterPro" id="IPR052664">
    <property type="entry name" value="BTB-MATH_domain_protein"/>
</dbReference>
<feature type="compositionally biased region" description="Basic and acidic residues" evidence="2">
    <location>
        <begin position="265"/>
        <end position="301"/>
    </location>
</feature>
<feature type="region of interest" description="Disordered" evidence="2">
    <location>
        <begin position="264"/>
        <end position="301"/>
    </location>
</feature>
<dbReference type="Pfam" id="PF00651">
    <property type="entry name" value="BTB"/>
    <property type="match status" value="1"/>
</dbReference>
<dbReference type="PANTHER" id="PTHR22743">
    <property type="entry name" value="MEPRIN/TRAF-LIKE MATH FAMILY-C.ELEGANS"/>
    <property type="match status" value="1"/>
</dbReference>
<protein>
    <recommendedName>
        <fullName evidence="3">BTB domain-containing protein</fullName>
    </recommendedName>
</protein>
<organism evidence="5">
    <name type="scientific">Caenorhabditis brenneri</name>
    <name type="common">Nematode worm</name>
    <dbReference type="NCBI Taxonomy" id="135651"/>
    <lineage>
        <taxon>Eukaryota</taxon>
        <taxon>Metazoa</taxon>
        <taxon>Ecdysozoa</taxon>
        <taxon>Nematoda</taxon>
        <taxon>Chromadorea</taxon>
        <taxon>Rhabditida</taxon>
        <taxon>Rhabditina</taxon>
        <taxon>Rhabditomorpha</taxon>
        <taxon>Rhabditoidea</taxon>
        <taxon>Rhabditidae</taxon>
        <taxon>Peloderinae</taxon>
        <taxon>Caenorhabditis</taxon>
    </lineage>
</organism>
<proteinExistence type="predicted"/>
<dbReference type="SUPFAM" id="SSF54695">
    <property type="entry name" value="POZ domain"/>
    <property type="match status" value="1"/>
</dbReference>
<dbReference type="InParanoid" id="G0MUV6"/>
<sequence>MAHLNQSAMLMFDKEDERINDVCMVVEDRKFWCSKQHLSLHSEYFNSMFNGEFPEANKKEINLNDPQTPKDFHLFLLIINGLRPFDEFDDEAVTRVLALSNLWIAKIASGICLDHLLKSEKSTVKDKYVLADAYKLEDYKEQLIANLKTKEELASIVQNDQIKLDQATKDKLFQKSLELLGIPKAPEQAPNPPTRHRNQHIRELEEEMRRFDAQRDAQERELERLRQEAQRRMDELNQQIRNVPQERIRLAIRRPPRQIVNHQLGGRERVRQILQPREGERRRREAPMRGVEPPRQRQRFE</sequence>
<dbReference type="OrthoDB" id="6130897at2759"/>
<feature type="domain" description="BTB" evidence="3">
    <location>
        <begin position="20"/>
        <end position="79"/>
    </location>
</feature>
<dbReference type="Gene3D" id="3.30.710.10">
    <property type="entry name" value="Potassium Channel Kv1.1, Chain A"/>
    <property type="match status" value="1"/>
</dbReference>
<dbReference type="HOGENOM" id="CLU_080526_0_0_1"/>